<comment type="similarity">
    <text evidence="1">Belongs to the LysR transcriptional regulatory family.</text>
</comment>
<evidence type="ECO:0000256" key="4">
    <source>
        <dbReference type="ARBA" id="ARBA00023163"/>
    </source>
</evidence>
<dbReference type="GO" id="GO:0003700">
    <property type="term" value="F:DNA-binding transcription factor activity"/>
    <property type="evidence" value="ECO:0007669"/>
    <property type="project" value="InterPro"/>
</dbReference>
<dbReference type="PANTHER" id="PTHR30118">
    <property type="entry name" value="HTH-TYPE TRANSCRIPTIONAL REGULATOR LEUO-RELATED"/>
    <property type="match status" value="1"/>
</dbReference>
<feature type="domain" description="HTH lysR-type" evidence="5">
    <location>
        <begin position="6"/>
        <end position="63"/>
    </location>
</feature>
<keyword evidence="7" id="KW-1185">Reference proteome</keyword>
<evidence type="ECO:0000256" key="1">
    <source>
        <dbReference type="ARBA" id="ARBA00009437"/>
    </source>
</evidence>
<comment type="caution">
    <text evidence="6">The sequence shown here is derived from an EMBL/GenBank/DDBJ whole genome shotgun (WGS) entry which is preliminary data.</text>
</comment>
<protein>
    <submittedName>
        <fullName evidence="6">LysR family transcriptional regulator</fullName>
    </submittedName>
</protein>
<dbReference type="InterPro" id="IPR036388">
    <property type="entry name" value="WH-like_DNA-bd_sf"/>
</dbReference>
<dbReference type="Pfam" id="PF03466">
    <property type="entry name" value="LysR_substrate"/>
    <property type="match status" value="1"/>
</dbReference>
<sequence length="306" mass="34560">MRFNRLDLNLLVALDALLTECSITKAAERLNLSPSATSNALARLREYFDDELLVQVGRRMEPTPRAQGLHEAVRDVLVRVDSAIAIQPEFQPAQSDRVFRVFVSDYTQMVFVPHVLALAQAERCSARFEFLPQVSNPQRSLERGEADLLIIPRGFVSPDHPEEKLYDEEFTCVVWRDSALARGELSFDRYVAARHVVMQPPGSVGDSFEAWFVKRYGITRQVAVTSYGFSSLPPMVVGTDFIATVHKRLALQMQAAFPIELRAPPLPMPAMEQGLQWHKYRTQDPGLVWLRKLLHRAARAMDGEAG</sequence>
<dbReference type="EMBL" id="SACR01000006">
    <property type="protein sequence ID" value="RVU43705.1"/>
    <property type="molecule type" value="Genomic_DNA"/>
</dbReference>
<dbReference type="Gene3D" id="3.40.190.10">
    <property type="entry name" value="Periplasmic binding protein-like II"/>
    <property type="match status" value="2"/>
</dbReference>
<keyword evidence="3" id="KW-0238">DNA-binding</keyword>
<dbReference type="RefSeq" id="WP_128230263.1">
    <property type="nucleotide sequence ID" value="NZ_SACR01000006.1"/>
</dbReference>
<dbReference type="InterPro" id="IPR036390">
    <property type="entry name" value="WH_DNA-bd_sf"/>
</dbReference>
<reference evidence="6 7" key="1">
    <citation type="submission" date="2019-01" db="EMBL/GenBank/DDBJ databases">
        <authorList>
            <person name="Chen W.-M."/>
        </authorList>
    </citation>
    <scope>NUCLEOTIDE SEQUENCE [LARGE SCALE GENOMIC DNA]</scope>
    <source>
        <strain evidence="6 7">KYPY4</strain>
    </source>
</reference>
<dbReference type="AlphaFoldDB" id="A0A437RAE9"/>
<keyword evidence="4" id="KW-0804">Transcription</keyword>
<dbReference type="PANTHER" id="PTHR30118:SF6">
    <property type="entry name" value="HTH-TYPE TRANSCRIPTIONAL REGULATOR LEUO"/>
    <property type="match status" value="1"/>
</dbReference>
<dbReference type="PROSITE" id="PS50931">
    <property type="entry name" value="HTH_LYSR"/>
    <property type="match status" value="1"/>
</dbReference>
<name>A0A437RAE9_9BURK</name>
<dbReference type="SUPFAM" id="SSF46785">
    <property type="entry name" value="Winged helix' DNA-binding domain"/>
    <property type="match status" value="1"/>
</dbReference>
<evidence type="ECO:0000313" key="7">
    <source>
        <dbReference type="Proteomes" id="UP000285575"/>
    </source>
</evidence>
<dbReference type="GO" id="GO:0003677">
    <property type="term" value="F:DNA binding"/>
    <property type="evidence" value="ECO:0007669"/>
    <property type="project" value="UniProtKB-KW"/>
</dbReference>
<evidence type="ECO:0000256" key="3">
    <source>
        <dbReference type="ARBA" id="ARBA00023125"/>
    </source>
</evidence>
<accession>A0A437RAE9</accession>
<dbReference type="InterPro" id="IPR005119">
    <property type="entry name" value="LysR_subst-bd"/>
</dbReference>
<evidence type="ECO:0000256" key="2">
    <source>
        <dbReference type="ARBA" id="ARBA00023015"/>
    </source>
</evidence>
<dbReference type="OrthoDB" id="5495633at2"/>
<dbReference type="InterPro" id="IPR037416">
    <property type="entry name" value="NodD_PBP2"/>
</dbReference>
<organism evidence="6 7">
    <name type="scientific">Rubrivivax rivuli</name>
    <dbReference type="NCBI Taxonomy" id="1862385"/>
    <lineage>
        <taxon>Bacteria</taxon>
        <taxon>Pseudomonadati</taxon>
        <taxon>Pseudomonadota</taxon>
        <taxon>Betaproteobacteria</taxon>
        <taxon>Burkholderiales</taxon>
        <taxon>Sphaerotilaceae</taxon>
        <taxon>Rubrivivax</taxon>
    </lineage>
</organism>
<dbReference type="CDD" id="cd08462">
    <property type="entry name" value="PBP2_NodD"/>
    <property type="match status" value="1"/>
</dbReference>
<dbReference type="InterPro" id="IPR050389">
    <property type="entry name" value="LysR-type_TF"/>
</dbReference>
<evidence type="ECO:0000313" key="6">
    <source>
        <dbReference type="EMBL" id="RVU43705.1"/>
    </source>
</evidence>
<proteinExistence type="inferred from homology"/>
<dbReference type="Gene3D" id="1.10.10.10">
    <property type="entry name" value="Winged helix-like DNA-binding domain superfamily/Winged helix DNA-binding domain"/>
    <property type="match status" value="1"/>
</dbReference>
<dbReference type="Pfam" id="PF00126">
    <property type="entry name" value="HTH_1"/>
    <property type="match status" value="1"/>
</dbReference>
<keyword evidence="2" id="KW-0805">Transcription regulation</keyword>
<dbReference type="InterPro" id="IPR000847">
    <property type="entry name" value="LysR_HTH_N"/>
</dbReference>
<gene>
    <name evidence="6" type="ORF">EOE66_18685</name>
</gene>
<dbReference type="Proteomes" id="UP000285575">
    <property type="component" value="Unassembled WGS sequence"/>
</dbReference>
<evidence type="ECO:0000259" key="5">
    <source>
        <dbReference type="PROSITE" id="PS50931"/>
    </source>
</evidence>
<dbReference type="SUPFAM" id="SSF53850">
    <property type="entry name" value="Periplasmic binding protein-like II"/>
    <property type="match status" value="1"/>
</dbReference>